<evidence type="ECO:0000256" key="1">
    <source>
        <dbReference type="SAM" id="Phobius"/>
    </source>
</evidence>
<dbReference type="EMBL" id="JAAGWK010000012">
    <property type="protein sequence ID" value="NEL54405.1"/>
    <property type="molecule type" value="Genomic_DNA"/>
</dbReference>
<evidence type="ECO:0000313" key="3">
    <source>
        <dbReference type="Proteomes" id="UP000470470"/>
    </source>
</evidence>
<sequence>MTMQLALYLGVIALYGVSADLNRDCVPGVVFSCGWTPASWIPFMWLLLGLPGAGVGLLGSAVAYRVFFGGWRVFARGSYGTALVASLPVMALLVACLLAS</sequence>
<keyword evidence="1" id="KW-0812">Transmembrane</keyword>
<protein>
    <submittedName>
        <fullName evidence="2">Uncharacterized protein</fullName>
    </submittedName>
</protein>
<evidence type="ECO:0000313" key="2">
    <source>
        <dbReference type="EMBL" id="NEL54405.1"/>
    </source>
</evidence>
<keyword evidence="1" id="KW-0472">Membrane</keyword>
<name>A0A7K3WD51_9ACTN</name>
<keyword evidence="3" id="KW-1185">Reference proteome</keyword>
<reference evidence="2 3" key="1">
    <citation type="submission" date="2020-02" db="EMBL/GenBank/DDBJ databases">
        <title>The whole genome sequence of CPCC 205119.</title>
        <authorList>
            <person name="Jiang Z."/>
        </authorList>
    </citation>
    <scope>NUCLEOTIDE SEQUENCE [LARGE SCALE GENOMIC DNA]</scope>
    <source>
        <strain evidence="2 3">CPCC 205119</strain>
    </source>
</reference>
<proteinExistence type="predicted"/>
<accession>A0A7K3WD51</accession>
<dbReference type="Proteomes" id="UP000470470">
    <property type="component" value="Unassembled WGS sequence"/>
</dbReference>
<dbReference type="RefSeq" id="WP_152727570.1">
    <property type="nucleotide sequence ID" value="NZ_JAABOZ010000001.1"/>
</dbReference>
<keyword evidence="1" id="KW-1133">Transmembrane helix</keyword>
<feature type="transmembrane region" description="Helical" evidence="1">
    <location>
        <begin position="79"/>
        <end position="99"/>
    </location>
</feature>
<dbReference type="AlphaFoldDB" id="A0A7K3WD51"/>
<organism evidence="2 3">
    <name type="scientific">Goekera deserti</name>
    <dbReference type="NCBI Taxonomy" id="2497753"/>
    <lineage>
        <taxon>Bacteria</taxon>
        <taxon>Bacillati</taxon>
        <taxon>Actinomycetota</taxon>
        <taxon>Actinomycetes</taxon>
        <taxon>Geodermatophilales</taxon>
        <taxon>Geodermatophilaceae</taxon>
        <taxon>Goekera</taxon>
    </lineage>
</organism>
<feature type="transmembrane region" description="Helical" evidence="1">
    <location>
        <begin position="43"/>
        <end position="67"/>
    </location>
</feature>
<comment type="caution">
    <text evidence="2">The sequence shown here is derived from an EMBL/GenBank/DDBJ whole genome shotgun (WGS) entry which is preliminary data.</text>
</comment>
<gene>
    <name evidence="2" type="ORF">G1H19_10365</name>
</gene>